<protein>
    <recommendedName>
        <fullName evidence="10">Isobutyryl-CoA dehydrogenase, mitochondrial</fullName>
    </recommendedName>
</protein>
<keyword evidence="7 11" id="KW-0560">Oxidoreductase</keyword>
<dbReference type="InterPro" id="IPR013786">
    <property type="entry name" value="AcylCoA_DH/ox_N"/>
</dbReference>
<evidence type="ECO:0000256" key="10">
    <source>
        <dbReference type="ARBA" id="ARBA00071686"/>
    </source>
</evidence>
<dbReference type="InParanoid" id="A0A2R5GS31"/>
<dbReference type="PROSITE" id="PS00072">
    <property type="entry name" value="ACYL_COA_DH_1"/>
    <property type="match status" value="1"/>
</dbReference>
<comment type="cofactor">
    <cofactor evidence="1 11">
        <name>FAD</name>
        <dbReference type="ChEBI" id="CHEBI:57692"/>
    </cofactor>
</comment>
<dbReference type="Pfam" id="PF02771">
    <property type="entry name" value="Acyl-CoA_dh_N"/>
    <property type="match status" value="1"/>
</dbReference>
<keyword evidence="4" id="KW-0101">Branched-chain amino acid catabolism</keyword>
<comment type="similarity">
    <text evidence="3 11">Belongs to the acyl-CoA dehydrogenase family.</text>
</comment>
<dbReference type="InterPro" id="IPR046373">
    <property type="entry name" value="Acyl-CoA_Oxase/DH_mid-dom_sf"/>
</dbReference>
<dbReference type="Gene3D" id="1.10.540.10">
    <property type="entry name" value="Acyl-CoA dehydrogenase/oxidase, N-terminal domain"/>
    <property type="match status" value="1"/>
</dbReference>
<dbReference type="GO" id="GO:0050660">
    <property type="term" value="F:flavin adenine dinucleotide binding"/>
    <property type="evidence" value="ECO:0007669"/>
    <property type="project" value="InterPro"/>
</dbReference>
<dbReference type="GO" id="GO:0003995">
    <property type="term" value="F:acyl-CoA dehydrogenase activity"/>
    <property type="evidence" value="ECO:0007669"/>
    <property type="project" value="InterPro"/>
</dbReference>
<keyword evidence="6 11" id="KW-0274">FAD</keyword>
<evidence type="ECO:0000256" key="11">
    <source>
        <dbReference type="RuleBase" id="RU362125"/>
    </source>
</evidence>
<comment type="catalytic activity">
    <reaction evidence="8">
        <text>(2S)-2-methylbutanoyl-CoA + oxidized [electron-transfer flavoprotein] + H(+) = (2E)-2-methylbut-2-enoyl-CoA + reduced [electron-transfer flavoprotein]</text>
        <dbReference type="Rhea" id="RHEA:48256"/>
        <dbReference type="Rhea" id="RHEA-COMP:10685"/>
        <dbReference type="Rhea" id="RHEA-COMP:10686"/>
        <dbReference type="ChEBI" id="CHEBI:15378"/>
        <dbReference type="ChEBI" id="CHEBI:57337"/>
        <dbReference type="ChEBI" id="CHEBI:57692"/>
        <dbReference type="ChEBI" id="CHEBI:58307"/>
        <dbReference type="ChEBI" id="CHEBI:88166"/>
    </reaction>
    <physiologicalReaction direction="left-to-right" evidence="8">
        <dbReference type="Rhea" id="RHEA:48257"/>
    </physiologicalReaction>
</comment>
<dbReference type="PIRSF" id="PIRSF016578">
    <property type="entry name" value="HsaA"/>
    <property type="match status" value="1"/>
</dbReference>
<evidence type="ECO:0000256" key="7">
    <source>
        <dbReference type="ARBA" id="ARBA00023002"/>
    </source>
</evidence>
<dbReference type="InterPro" id="IPR006091">
    <property type="entry name" value="Acyl-CoA_Oxase/DH_mid-dom"/>
</dbReference>
<dbReference type="PANTHER" id="PTHR43831:SF1">
    <property type="entry name" value="ISOBUTYRYL-COA DEHYDROGENASE, MITOCHONDRIAL"/>
    <property type="match status" value="1"/>
</dbReference>
<dbReference type="AlphaFoldDB" id="A0A2R5GS31"/>
<evidence type="ECO:0000256" key="2">
    <source>
        <dbReference type="ARBA" id="ARBA00005109"/>
    </source>
</evidence>
<dbReference type="InterPro" id="IPR009075">
    <property type="entry name" value="AcylCo_DH/oxidase_C"/>
</dbReference>
<dbReference type="FunFam" id="2.40.110.10:FF:000001">
    <property type="entry name" value="Acyl-CoA dehydrogenase, mitochondrial"/>
    <property type="match status" value="1"/>
</dbReference>
<evidence type="ECO:0000259" key="13">
    <source>
        <dbReference type="Pfam" id="PF02770"/>
    </source>
</evidence>
<dbReference type="SUPFAM" id="SSF56645">
    <property type="entry name" value="Acyl-CoA dehydrogenase NM domain-like"/>
    <property type="match status" value="1"/>
</dbReference>
<dbReference type="OrthoDB" id="434771at2759"/>
<comment type="caution">
    <text evidence="15">The sequence shown here is derived from an EMBL/GenBank/DDBJ whole genome shotgun (WGS) entry which is preliminary data.</text>
</comment>
<name>A0A2R5GS31_9STRA</name>
<feature type="domain" description="Acyl-CoA dehydrogenase/oxidase N-terminal" evidence="14">
    <location>
        <begin position="57"/>
        <end position="166"/>
    </location>
</feature>
<dbReference type="PANTHER" id="PTHR43831">
    <property type="entry name" value="ISOBUTYRYL-COA DEHYDROGENASE"/>
    <property type="match status" value="1"/>
</dbReference>
<dbReference type="InterPro" id="IPR009100">
    <property type="entry name" value="AcylCoA_DH/oxidase_NM_dom_sf"/>
</dbReference>
<evidence type="ECO:0000256" key="5">
    <source>
        <dbReference type="ARBA" id="ARBA00022630"/>
    </source>
</evidence>
<dbReference type="InterPro" id="IPR036250">
    <property type="entry name" value="AcylCo_DH-like_C"/>
</dbReference>
<dbReference type="Gene3D" id="2.40.110.10">
    <property type="entry name" value="Butyryl-CoA Dehydrogenase, subunit A, domain 2"/>
    <property type="match status" value="1"/>
</dbReference>
<keyword evidence="16" id="KW-1185">Reference proteome</keyword>
<dbReference type="InterPro" id="IPR037069">
    <property type="entry name" value="AcylCoA_DH/ox_N_sf"/>
</dbReference>
<sequence>MLTRLARRGATWAPREGGRLLSGSGTRTLPLQRLQHAAAFSDAARSSVLDNGHGLDEDQIMLQDTARSFAAQEMTPFAEDWDREKTLPEDVLRHAAQLGFAGIFVDPEVGGCGMSRLDGSVIFEELAYACPSTTAYLTIHNMVTRMIDQFASDEQRQRLLPDLCSMDKFASYCLTESGSGSDASSLSTKAELSEDGTEYILNGSKAFISGGGRSDLYLVMARTGGQGPRGISCLAVEKGTPGLSFGAQERKLGWNSQPTCQVFFDDCRVPVENRIGEEGHGFKFAMAGLDGGRLSIATCSIGAAKRCFDLTREYVASRKQFGKSLSENQSIQFKLADMATDLHAARLMVRNAAQMLDAKDPHATAFCAMAKRFATDAGFRICNEALQMHGGYGYLQGNNSPERYVRDVRVHQILEGTNEIMRHIVARNILQLQS</sequence>
<evidence type="ECO:0000256" key="1">
    <source>
        <dbReference type="ARBA" id="ARBA00001974"/>
    </source>
</evidence>
<dbReference type="Gene3D" id="1.20.140.10">
    <property type="entry name" value="Butyryl-CoA Dehydrogenase, subunit A, domain 3"/>
    <property type="match status" value="1"/>
</dbReference>
<evidence type="ECO:0000256" key="9">
    <source>
        <dbReference type="ARBA" id="ARBA00050268"/>
    </source>
</evidence>
<dbReference type="EMBL" id="BEYU01000092">
    <property type="protein sequence ID" value="GBG31151.1"/>
    <property type="molecule type" value="Genomic_DNA"/>
</dbReference>
<evidence type="ECO:0000259" key="14">
    <source>
        <dbReference type="Pfam" id="PF02771"/>
    </source>
</evidence>
<dbReference type="FunFam" id="1.20.140.10:FF:000001">
    <property type="entry name" value="Acyl-CoA dehydrogenase"/>
    <property type="match status" value="1"/>
</dbReference>
<keyword evidence="5 11" id="KW-0285">Flavoprotein</keyword>
<proteinExistence type="inferred from homology"/>
<organism evidence="15 16">
    <name type="scientific">Hondaea fermentalgiana</name>
    <dbReference type="NCBI Taxonomy" id="2315210"/>
    <lineage>
        <taxon>Eukaryota</taxon>
        <taxon>Sar</taxon>
        <taxon>Stramenopiles</taxon>
        <taxon>Bigyra</taxon>
        <taxon>Labyrinthulomycetes</taxon>
        <taxon>Thraustochytrida</taxon>
        <taxon>Thraustochytriidae</taxon>
        <taxon>Hondaea</taxon>
    </lineage>
</organism>
<dbReference type="InterPro" id="IPR052547">
    <property type="entry name" value="Mito_Isobutyryl-CoADH"/>
</dbReference>
<comment type="pathway">
    <text evidence="2">Amino-acid degradation; L-valine degradation.</text>
</comment>
<dbReference type="Proteomes" id="UP000241890">
    <property type="component" value="Unassembled WGS sequence"/>
</dbReference>
<evidence type="ECO:0000313" key="16">
    <source>
        <dbReference type="Proteomes" id="UP000241890"/>
    </source>
</evidence>
<gene>
    <name evidence="15" type="ORF">FCC1311_022591</name>
</gene>
<dbReference type="SUPFAM" id="SSF47203">
    <property type="entry name" value="Acyl-CoA dehydrogenase C-terminal domain-like"/>
    <property type="match status" value="1"/>
</dbReference>
<dbReference type="GO" id="GO:0009083">
    <property type="term" value="P:branched-chain amino acid catabolic process"/>
    <property type="evidence" value="ECO:0007669"/>
    <property type="project" value="UniProtKB-KW"/>
</dbReference>
<evidence type="ECO:0000256" key="8">
    <source>
        <dbReference type="ARBA" id="ARBA00049552"/>
    </source>
</evidence>
<evidence type="ECO:0000259" key="12">
    <source>
        <dbReference type="Pfam" id="PF00441"/>
    </source>
</evidence>
<evidence type="ECO:0000256" key="3">
    <source>
        <dbReference type="ARBA" id="ARBA00009347"/>
    </source>
</evidence>
<comment type="catalytic activity">
    <reaction evidence="9">
        <text>propanoyl-CoA + oxidized [electron-transfer flavoprotein] + H(+) = acryloyl-CoA + reduced [electron-transfer flavoprotein]</text>
        <dbReference type="Rhea" id="RHEA:31287"/>
        <dbReference type="Rhea" id="RHEA-COMP:10685"/>
        <dbReference type="Rhea" id="RHEA-COMP:10686"/>
        <dbReference type="ChEBI" id="CHEBI:15378"/>
        <dbReference type="ChEBI" id="CHEBI:57367"/>
        <dbReference type="ChEBI" id="CHEBI:57392"/>
        <dbReference type="ChEBI" id="CHEBI:57692"/>
        <dbReference type="ChEBI" id="CHEBI:58307"/>
    </reaction>
    <physiologicalReaction direction="left-to-right" evidence="9">
        <dbReference type="Rhea" id="RHEA:31288"/>
    </physiologicalReaction>
</comment>
<dbReference type="Pfam" id="PF02770">
    <property type="entry name" value="Acyl-CoA_dh_M"/>
    <property type="match status" value="1"/>
</dbReference>
<reference evidence="15 16" key="1">
    <citation type="submission" date="2017-12" db="EMBL/GenBank/DDBJ databases">
        <title>Sequencing, de novo assembly and annotation of complete genome of a new Thraustochytrid species, strain FCC1311.</title>
        <authorList>
            <person name="Sedici K."/>
            <person name="Godart F."/>
            <person name="Aiese Cigliano R."/>
            <person name="Sanseverino W."/>
            <person name="Barakat M."/>
            <person name="Ortet P."/>
            <person name="Marechal E."/>
            <person name="Cagnac O."/>
            <person name="Amato A."/>
        </authorList>
    </citation>
    <scope>NUCLEOTIDE SEQUENCE [LARGE SCALE GENOMIC DNA]</scope>
</reference>
<evidence type="ECO:0000256" key="6">
    <source>
        <dbReference type="ARBA" id="ARBA00022827"/>
    </source>
</evidence>
<evidence type="ECO:0000256" key="4">
    <source>
        <dbReference type="ARBA" id="ARBA00022456"/>
    </source>
</evidence>
<evidence type="ECO:0000313" key="15">
    <source>
        <dbReference type="EMBL" id="GBG31151.1"/>
    </source>
</evidence>
<feature type="domain" description="Acyl-CoA oxidase/dehydrogenase middle" evidence="13">
    <location>
        <begin position="172"/>
        <end position="267"/>
    </location>
</feature>
<accession>A0A2R5GS31</accession>
<feature type="domain" description="Acyl-CoA dehydrogenase/oxidase C-terminal" evidence="12">
    <location>
        <begin position="279"/>
        <end position="430"/>
    </location>
</feature>
<dbReference type="InterPro" id="IPR006089">
    <property type="entry name" value="Acyl-CoA_DH_CS"/>
</dbReference>
<dbReference type="Pfam" id="PF00441">
    <property type="entry name" value="Acyl-CoA_dh_1"/>
    <property type="match status" value="1"/>
</dbReference>